<dbReference type="HOGENOM" id="CLU_576847_0_0_1"/>
<evidence type="ECO:0008006" key="3">
    <source>
        <dbReference type="Google" id="ProtNLM"/>
    </source>
</evidence>
<dbReference type="Proteomes" id="UP000009168">
    <property type="component" value="Unassembled WGS sequence"/>
</dbReference>
<gene>
    <name evidence="1" type="ORF">TTHERM_00490840</name>
</gene>
<proteinExistence type="predicted"/>
<dbReference type="GeneID" id="7836894"/>
<dbReference type="EMBL" id="GG662691">
    <property type="protein sequence ID" value="EAR96616.1"/>
    <property type="molecule type" value="Genomic_DNA"/>
</dbReference>
<accession>Q23J88</accession>
<sequence>MKGNKNKKIQVKEEQTIPILQINLSNVQDIFEDEKRTEKFIDQKLEEANKNSEHLKVLRLFLESEQAINTQYFQKLSNVSLLEDLQIKGFQTAEKQFKQFFQFIERQTNLKSLYVDVLCPYNQKQYFEAELKQFCQNVCNLKKLEQLYLSVLCLDQTDHLKELGKSLKNLASLKSLSLSFGQVDSKIVELDSLAQYLGIAKNLKTLQIKFEEISSFPLKEAQQLFQAVGSNKNIDDLTFSFAGCTDFSKNLFQDLSNMINSKTNLKKFSINLDSLSHIKTDEYNKILISIENLKALSFLEVNLSQNKINIDQLTSLLKQQNQLTHLELNLNSIKINGQFQKINDALKSFTKLKSLVLNLSNNKLFTKTFQGLFDFLPKLDLDHLSLDLTDEEGNYKEKFIFQVAKYIGQCSSLKSLIFTLQYYDAEEDFYSQLIKEFSKLQKLNTLIVSDAVGEHLDNSIYKYLKNLVYFQMRY</sequence>
<name>Q23J88_TETTS</name>
<keyword evidence="2" id="KW-1185">Reference proteome</keyword>
<dbReference type="InParanoid" id="Q23J88"/>
<dbReference type="KEGG" id="tet:TTHERM_00490840"/>
<organism evidence="1 2">
    <name type="scientific">Tetrahymena thermophila (strain SB210)</name>
    <dbReference type="NCBI Taxonomy" id="312017"/>
    <lineage>
        <taxon>Eukaryota</taxon>
        <taxon>Sar</taxon>
        <taxon>Alveolata</taxon>
        <taxon>Ciliophora</taxon>
        <taxon>Intramacronucleata</taxon>
        <taxon>Oligohymenophorea</taxon>
        <taxon>Hymenostomatida</taxon>
        <taxon>Tetrahymenina</taxon>
        <taxon>Tetrahymenidae</taxon>
        <taxon>Tetrahymena</taxon>
    </lineage>
</organism>
<protein>
    <recommendedName>
        <fullName evidence="3">Kinase domain protein</fullName>
    </recommendedName>
</protein>
<dbReference type="RefSeq" id="XP_001016861.1">
    <property type="nucleotide sequence ID" value="XM_001016861.1"/>
</dbReference>
<dbReference type="AlphaFoldDB" id="Q23J88"/>
<evidence type="ECO:0000313" key="1">
    <source>
        <dbReference type="EMBL" id="EAR96616.1"/>
    </source>
</evidence>
<reference evidence="2" key="1">
    <citation type="journal article" date="2006" name="PLoS Biol.">
        <title>Macronuclear genome sequence of the ciliate Tetrahymena thermophila, a model eukaryote.</title>
        <authorList>
            <person name="Eisen J.A."/>
            <person name="Coyne R.S."/>
            <person name="Wu M."/>
            <person name="Wu D."/>
            <person name="Thiagarajan M."/>
            <person name="Wortman J.R."/>
            <person name="Badger J.H."/>
            <person name="Ren Q."/>
            <person name="Amedeo P."/>
            <person name="Jones K.M."/>
            <person name="Tallon L.J."/>
            <person name="Delcher A.L."/>
            <person name="Salzberg S.L."/>
            <person name="Silva J.C."/>
            <person name="Haas B.J."/>
            <person name="Majoros W.H."/>
            <person name="Farzad M."/>
            <person name="Carlton J.M."/>
            <person name="Smith R.K. Jr."/>
            <person name="Garg J."/>
            <person name="Pearlman R.E."/>
            <person name="Karrer K.M."/>
            <person name="Sun L."/>
            <person name="Manning G."/>
            <person name="Elde N.C."/>
            <person name="Turkewitz A.P."/>
            <person name="Asai D.J."/>
            <person name="Wilkes D.E."/>
            <person name="Wang Y."/>
            <person name="Cai H."/>
            <person name="Collins K."/>
            <person name="Stewart B.A."/>
            <person name="Lee S.R."/>
            <person name="Wilamowska K."/>
            <person name="Weinberg Z."/>
            <person name="Ruzzo W.L."/>
            <person name="Wloga D."/>
            <person name="Gaertig J."/>
            <person name="Frankel J."/>
            <person name="Tsao C.-C."/>
            <person name="Gorovsky M.A."/>
            <person name="Keeling P.J."/>
            <person name="Waller R.F."/>
            <person name="Patron N.J."/>
            <person name="Cherry J.M."/>
            <person name="Stover N.A."/>
            <person name="Krieger C.J."/>
            <person name="del Toro C."/>
            <person name="Ryder H.F."/>
            <person name="Williamson S.C."/>
            <person name="Barbeau R.A."/>
            <person name="Hamilton E.P."/>
            <person name="Orias E."/>
        </authorList>
    </citation>
    <scope>NUCLEOTIDE SEQUENCE [LARGE SCALE GENOMIC DNA]</scope>
    <source>
        <strain evidence="2">SB210</strain>
    </source>
</reference>
<dbReference type="Gene3D" id="3.80.10.10">
    <property type="entry name" value="Ribonuclease Inhibitor"/>
    <property type="match status" value="2"/>
</dbReference>
<dbReference type="SUPFAM" id="SSF52047">
    <property type="entry name" value="RNI-like"/>
    <property type="match status" value="1"/>
</dbReference>
<evidence type="ECO:0000313" key="2">
    <source>
        <dbReference type="Proteomes" id="UP000009168"/>
    </source>
</evidence>
<dbReference type="InterPro" id="IPR032675">
    <property type="entry name" value="LRR_dom_sf"/>
</dbReference>